<accession>A0A699XFG0</accession>
<protein>
    <submittedName>
        <fullName evidence="1">Uncharacterized protein</fullName>
    </submittedName>
</protein>
<evidence type="ECO:0000313" key="1">
    <source>
        <dbReference type="EMBL" id="GFD56738.1"/>
    </source>
</evidence>
<comment type="caution">
    <text evidence="1">The sequence shown here is derived from an EMBL/GenBank/DDBJ whole genome shotgun (WGS) entry which is preliminary data.</text>
</comment>
<gene>
    <name evidence="1" type="ORF">Tci_928707</name>
</gene>
<name>A0A699XFG0_TANCI</name>
<proteinExistence type="predicted"/>
<feature type="non-terminal residue" evidence="1">
    <location>
        <position position="1"/>
    </location>
</feature>
<dbReference type="EMBL" id="BKCJ011832649">
    <property type="protein sequence ID" value="GFD56738.1"/>
    <property type="molecule type" value="Genomic_DNA"/>
</dbReference>
<sequence length="72" mass="7439">QRLADTQAGAVDHDIDAAKLQHRLAQRLGNGVGVEHVDGRGECHVFAELLAQAGLGFVEAVAVGGDHASTVL</sequence>
<dbReference type="AlphaFoldDB" id="A0A699XFG0"/>
<organism evidence="1">
    <name type="scientific">Tanacetum cinerariifolium</name>
    <name type="common">Dalmatian daisy</name>
    <name type="synonym">Chrysanthemum cinerariifolium</name>
    <dbReference type="NCBI Taxonomy" id="118510"/>
    <lineage>
        <taxon>Eukaryota</taxon>
        <taxon>Viridiplantae</taxon>
        <taxon>Streptophyta</taxon>
        <taxon>Embryophyta</taxon>
        <taxon>Tracheophyta</taxon>
        <taxon>Spermatophyta</taxon>
        <taxon>Magnoliopsida</taxon>
        <taxon>eudicotyledons</taxon>
        <taxon>Gunneridae</taxon>
        <taxon>Pentapetalae</taxon>
        <taxon>asterids</taxon>
        <taxon>campanulids</taxon>
        <taxon>Asterales</taxon>
        <taxon>Asteraceae</taxon>
        <taxon>Asteroideae</taxon>
        <taxon>Anthemideae</taxon>
        <taxon>Anthemidinae</taxon>
        <taxon>Tanacetum</taxon>
    </lineage>
</organism>
<reference evidence="1" key="1">
    <citation type="journal article" date="2019" name="Sci. Rep.">
        <title>Draft genome of Tanacetum cinerariifolium, the natural source of mosquito coil.</title>
        <authorList>
            <person name="Yamashiro T."/>
            <person name="Shiraishi A."/>
            <person name="Satake H."/>
            <person name="Nakayama K."/>
        </authorList>
    </citation>
    <scope>NUCLEOTIDE SEQUENCE</scope>
</reference>